<accession>A0A2N4TY08</accession>
<dbReference type="InterPro" id="IPR023346">
    <property type="entry name" value="Lysozyme-like_dom_sf"/>
</dbReference>
<name>A0A2N4TY08_RALPI</name>
<dbReference type="Gene3D" id="1.10.530.10">
    <property type="match status" value="1"/>
</dbReference>
<dbReference type="SUPFAM" id="SSF53955">
    <property type="entry name" value="Lysozyme-like"/>
    <property type="match status" value="1"/>
</dbReference>
<comment type="caution">
    <text evidence="1">The sequence shown here is derived from an EMBL/GenBank/DDBJ whole genome shotgun (WGS) entry which is preliminary data.</text>
</comment>
<gene>
    <name evidence="1" type="ORF">C0Q88_07865</name>
</gene>
<dbReference type="AlphaFoldDB" id="A0A2N4TY08"/>
<evidence type="ECO:0000313" key="2">
    <source>
        <dbReference type="Proteomes" id="UP000234456"/>
    </source>
</evidence>
<dbReference type="EMBL" id="PKQE01000001">
    <property type="protein sequence ID" value="PLC44587.1"/>
    <property type="molecule type" value="Genomic_DNA"/>
</dbReference>
<proteinExistence type="predicted"/>
<protein>
    <submittedName>
        <fullName evidence="1">Lytic murein transglycosylase</fullName>
    </submittedName>
</protein>
<sequence>MGARLMLPNLAHLYVPLLTAQVLAFWPTMPAPSTLAAQIEQETCVSLTHAKCWNPKAELKTTREYGFGLGQLTVTPKFNNFEAAKTWDKSLASWKWEQRFDPTMQLRALVIYDRNLYTAVGPAATEMDRLAFMFSAYNGGLGGVNKDRQVCRHTPGCDPARWFGHVEQHSFRARTAVHGYGQSFFDINRGYVRNILYVRRQRYLFLDQKDSR</sequence>
<reference evidence="1 2" key="1">
    <citation type="submission" date="2017-12" db="EMBL/GenBank/DDBJ databases">
        <title>Draft genome sequence of Ralstonia pickettii 52.</title>
        <authorList>
            <person name="Zheng B."/>
        </authorList>
    </citation>
    <scope>NUCLEOTIDE SEQUENCE [LARGE SCALE GENOMIC DNA]</scope>
    <source>
        <strain evidence="1 2">52</strain>
    </source>
</reference>
<organism evidence="1 2">
    <name type="scientific">Ralstonia pickettii</name>
    <name type="common">Burkholderia pickettii</name>
    <dbReference type="NCBI Taxonomy" id="329"/>
    <lineage>
        <taxon>Bacteria</taxon>
        <taxon>Pseudomonadati</taxon>
        <taxon>Pseudomonadota</taxon>
        <taxon>Betaproteobacteria</taxon>
        <taxon>Burkholderiales</taxon>
        <taxon>Burkholderiaceae</taxon>
        <taxon>Ralstonia</taxon>
    </lineage>
</organism>
<evidence type="ECO:0000313" key="1">
    <source>
        <dbReference type="EMBL" id="PLC44587.1"/>
    </source>
</evidence>
<dbReference type="Proteomes" id="UP000234456">
    <property type="component" value="Unassembled WGS sequence"/>
</dbReference>